<gene>
    <name evidence="2" type="ORF">V6N12_074840</name>
</gene>
<evidence type="ECO:0000313" key="3">
    <source>
        <dbReference type="Proteomes" id="UP001472677"/>
    </source>
</evidence>
<sequence length="416" mass="46513">MANSRLNSEKHMVVIVGNTEETRTHRSTKGQVLPASIRGSTVKTGSRFQLGVKGGASTSLDLDKATAEEEARVALLRKSKDVDEIQDSRLAFSCTSLTTPRPVRAADMVTNDGLWDSDRIGSSLPRVALDQIALVPPPRAGLGGDFPVWRWEDKRVFTTRSAYAFLTPGSEIHNTEVWKRLWKLAVPQRVRVFVWVALHERMLTNMERVRRHIVNSELCGICGGAREDVEHVLRSCVAAMGLWLRLISLEFRISFFSLSFKEWFCKNLFDRSFVPNDGEWSNRFAIMCWLLWKRRCRLLLEEDVGVLDDVLVTGNRVLMENNDALTKMRGSCARSELVLGWSDWEVVVRHISRNMNKVADSLAKRGRTLGIEPTIFYVPPEGTADLAIQEQCATLEVDGLPACEAPASSGASVGIG</sequence>
<keyword evidence="3" id="KW-1185">Reference proteome</keyword>
<evidence type="ECO:0000313" key="2">
    <source>
        <dbReference type="EMBL" id="KAK8528309.1"/>
    </source>
</evidence>
<protein>
    <recommendedName>
        <fullName evidence="1">Reverse transcriptase zinc-binding domain-containing protein</fullName>
    </recommendedName>
</protein>
<dbReference type="EMBL" id="JBBPBM010000037">
    <property type="protein sequence ID" value="KAK8528309.1"/>
    <property type="molecule type" value="Genomic_DNA"/>
</dbReference>
<accession>A0ABR2D2J5</accession>
<proteinExistence type="predicted"/>
<organism evidence="2 3">
    <name type="scientific">Hibiscus sabdariffa</name>
    <name type="common">roselle</name>
    <dbReference type="NCBI Taxonomy" id="183260"/>
    <lineage>
        <taxon>Eukaryota</taxon>
        <taxon>Viridiplantae</taxon>
        <taxon>Streptophyta</taxon>
        <taxon>Embryophyta</taxon>
        <taxon>Tracheophyta</taxon>
        <taxon>Spermatophyta</taxon>
        <taxon>Magnoliopsida</taxon>
        <taxon>eudicotyledons</taxon>
        <taxon>Gunneridae</taxon>
        <taxon>Pentapetalae</taxon>
        <taxon>rosids</taxon>
        <taxon>malvids</taxon>
        <taxon>Malvales</taxon>
        <taxon>Malvaceae</taxon>
        <taxon>Malvoideae</taxon>
        <taxon>Hibiscus</taxon>
    </lineage>
</organism>
<feature type="domain" description="Reverse transcriptase zinc-binding" evidence="1">
    <location>
        <begin position="157"/>
        <end position="243"/>
    </location>
</feature>
<comment type="caution">
    <text evidence="2">The sequence shown here is derived from an EMBL/GenBank/DDBJ whole genome shotgun (WGS) entry which is preliminary data.</text>
</comment>
<reference evidence="2 3" key="1">
    <citation type="journal article" date="2024" name="G3 (Bethesda)">
        <title>Genome assembly of Hibiscus sabdariffa L. provides insights into metabolisms of medicinal natural products.</title>
        <authorList>
            <person name="Kim T."/>
        </authorList>
    </citation>
    <scope>NUCLEOTIDE SEQUENCE [LARGE SCALE GENOMIC DNA]</scope>
    <source>
        <strain evidence="2">TK-2024</strain>
        <tissue evidence="2">Old leaves</tissue>
    </source>
</reference>
<dbReference type="InterPro" id="IPR026960">
    <property type="entry name" value="RVT-Znf"/>
</dbReference>
<dbReference type="Proteomes" id="UP001472677">
    <property type="component" value="Unassembled WGS sequence"/>
</dbReference>
<evidence type="ECO:0000259" key="1">
    <source>
        <dbReference type="Pfam" id="PF13966"/>
    </source>
</evidence>
<dbReference type="Pfam" id="PF13966">
    <property type="entry name" value="zf-RVT"/>
    <property type="match status" value="1"/>
</dbReference>
<name>A0ABR2D2J5_9ROSI</name>